<dbReference type="AlphaFoldDB" id="A0A5E7D0Y3"/>
<name>A0A5E7D0Y3_PSEFL</name>
<evidence type="ECO:0000313" key="2">
    <source>
        <dbReference type="Proteomes" id="UP000337909"/>
    </source>
</evidence>
<reference evidence="1 2" key="1">
    <citation type="submission" date="2019-09" db="EMBL/GenBank/DDBJ databases">
        <authorList>
            <person name="Chandra G."/>
            <person name="Truman W A."/>
        </authorList>
    </citation>
    <scope>NUCLEOTIDE SEQUENCE [LARGE SCALE GENOMIC DNA]</scope>
    <source>
        <strain evidence="1">PS691</strain>
    </source>
</reference>
<proteinExistence type="predicted"/>
<evidence type="ECO:0000313" key="1">
    <source>
        <dbReference type="EMBL" id="VVO01474.1"/>
    </source>
</evidence>
<organism evidence="1 2">
    <name type="scientific">Pseudomonas fluorescens</name>
    <dbReference type="NCBI Taxonomy" id="294"/>
    <lineage>
        <taxon>Bacteria</taxon>
        <taxon>Pseudomonadati</taxon>
        <taxon>Pseudomonadota</taxon>
        <taxon>Gammaproteobacteria</taxon>
        <taxon>Pseudomonadales</taxon>
        <taxon>Pseudomonadaceae</taxon>
        <taxon>Pseudomonas</taxon>
    </lineage>
</organism>
<dbReference type="Proteomes" id="UP000337909">
    <property type="component" value="Unassembled WGS sequence"/>
</dbReference>
<sequence length="57" mass="6775">MLLAIHKGQYFKRVCKRQPLTGRRLFEQVLKAWEYSETDRAPLSLKHGRLLYKCIAL</sequence>
<accession>A0A5E7D0Y3</accession>
<dbReference type="EMBL" id="CABVHQ010000023">
    <property type="protein sequence ID" value="VVO01474.1"/>
    <property type="molecule type" value="Genomic_DNA"/>
</dbReference>
<gene>
    <name evidence="1" type="ORF">PS691_02665</name>
</gene>
<protein>
    <submittedName>
        <fullName evidence="1">Uncharacterized protein</fullName>
    </submittedName>
</protein>